<keyword evidence="3" id="KW-1185">Reference proteome</keyword>
<sequence>MTAAPWSGGTESARHILPAGSVDCHHHIYDTRFAYHPEADYRPPDATVRDYTQLRERLGVSRSVIVQPSSYGTDNACLREALASFGSSARGVAVIDEHTSPDELQALDSAGVRGIRFNLARPAGAGIEQMQKLSRRVADLGWHVQIHALGRDYPALEKHLAELPATLVIDHLGRIPQPDALSHPAWNVLRRLVDGGRAWIKISGLNHDSVDGEPAYADAGVLVREWIKAAPQRMLWGTDWPHVSAIVNPGRTAPDDALIQDLIYDWMETGQTRRMIFADNPCELYGFERASQ</sequence>
<dbReference type="RefSeq" id="WP_132477331.1">
    <property type="nucleotide sequence ID" value="NZ_JBHRVM010000001.1"/>
</dbReference>
<reference evidence="2 3" key="1">
    <citation type="submission" date="2019-03" db="EMBL/GenBank/DDBJ databases">
        <title>Genomic Encyclopedia of Type Strains, Phase IV (KMG-IV): sequencing the most valuable type-strain genomes for metagenomic binning, comparative biology and taxonomic classification.</title>
        <authorList>
            <person name="Goeker M."/>
        </authorList>
    </citation>
    <scope>NUCLEOTIDE SEQUENCE [LARGE SCALE GENOMIC DNA]</scope>
    <source>
        <strain evidence="2 3">DSM 100048</strain>
    </source>
</reference>
<dbReference type="PANTHER" id="PTHR35563">
    <property type="entry name" value="BARREL METAL-DEPENDENT HYDROLASE, PUTATIVE (AFU_ORTHOLOGUE AFUA_1G16240)-RELATED"/>
    <property type="match status" value="1"/>
</dbReference>
<dbReference type="SUPFAM" id="SSF51556">
    <property type="entry name" value="Metallo-dependent hydrolases"/>
    <property type="match status" value="1"/>
</dbReference>
<organism evidence="2 3">
    <name type="scientific">Paracandidimonas soli</name>
    <dbReference type="NCBI Taxonomy" id="1917182"/>
    <lineage>
        <taxon>Bacteria</taxon>
        <taxon>Pseudomonadati</taxon>
        <taxon>Pseudomonadota</taxon>
        <taxon>Betaproteobacteria</taxon>
        <taxon>Burkholderiales</taxon>
        <taxon>Alcaligenaceae</taxon>
        <taxon>Paracandidimonas</taxon>
    </lineage>
</organism>
<evidence type="ECO:0000313" key="2">
    <source>
        <dbReference type="EMBL" id="TCU97235.1"/>
    </source>
</evidence>
<dbReference type="InterPro" id="IPR052358">
    <property type="entry name" value="Aro_Compnd_Degr_Hydrolases"/>
</dbReference>
<dbReference type="InterPro" id="IPR006680">
    <property type="entry name" value="Amidohydro-rel"/>
</dbReference>
<dbReference type="Proteomes" id="UP000294692">
    <property type="component" value="Unassembled WGS sequence"/>
</dbReference>
<dbReference type="EMBL" id="SMBX01000006">
    <property type="protein sequence ID" value="TCU97235.1"/>
    <property type="molecule type" value="Genomic_DNA"/>
</dbReference>
<evidence type="ECO:0000313" key="3">
    <source>
        <dbReference type="Proteomes" id="UP000294692"/>
    </source>
</evidence>
<gene>
    <name evidence="2" type="ORF">EV686_106115</name>
</gene>
<feature type="domain" description="Amidohydrolase-related" evidence="1">
    <location>
        <begin position="22"/>
        <end position="287"/>
    </location>
</feature>
<dbReference type="PANTHER" id="PTHR35563:SF2">
    <property type="entry name" value="BARREL METAL-DEPENDENT HYDROLASE, PUTATIVE (AFU_ORTHOLOGUE AFUA_1G16240)-RELATED"/>
    <property type="match status" value="1"/>
</dbReference>
<dbReference type="InterPro" id="IPR032466">
    <property type="entry name" value="Metal_Hydrolase"/>
</dbReference>
<dbReference type="Gene3D" id="3.20.20.140">
    <property type="entry name" value="Metal-dependent hydrolases"/>
    <property type="match status" value="1"/>
</dbReference>
<name>A0A4R3UY44_9BURK</name>
<comment type="caution">
    <text evidence="2">The sequence shown here is derived from an EMBL/GenBank/DDBJ whole genome shotgun (WGS) entry which is preliminary data.</text>
</comment>
<dbReference type="AlphaFoldDB" id="A0A4R3UY44"/>
<accession>A0A4R3UY44</accession>
<dbReference type="Pfam" id="PF04909">
    <property type="entry name" value="Amidohydro_2"/>
    <property type="match status" value="1"/>
</dbReference>
<proteinExistence type="predicted"/>
<dbReference type="GO" id="GO:0016787">
    <property type="term" value="F:hydrolase activity"/>
    <property type="evidence" value="ECO:0007669"/>
    <property type="project" value="UniProtKB-KW"/>
</dbReference>
<keyword evidence="2" id="KW-0378">Hydrolase</keyword>
<protein>
    <submittedName>
        <fullName evidence="2">Putative TIM-barrel fold metal-dependent hydrolase</fullName>
    </submittedName>
</protein>
<evidence type="ECO:0000259" key="1">
    <source>
        <dbReference type="Pfam" id="PF04909"/>
    </source>
</evidence>
<dbReference type="OrthoDB" id="9787654at2"/>